<proteinExistence type="inferred from homology"/>
<keyword evidence="3" id="KW-0813">Transport</keyword>
<keyword evidence="4" id="KW-1003">Cell membrane</keyword>
<dbReference type="Pfam" id="PF01594">
    <property type="entry name" value="AI-2E_transport"/>
    <property type="match status" value="1"/>
</dbReference>
<accession>U2ZYT2</accession>
<evidence type="ECO:0000256" key="4">
    <source>
        <dbReference type="ARBA" id="ARBA00022475"/>
    </source>
</evidence>
<evidence type="ECO:0000256" key="2">
    <source>
        <dbReference type="ARBA" id="ARBA00009773"/>
    </source>
</evidence>
<feature type="transmembrane region" description="Helical" evidence="9">
    <location>
        <begin position="252"/>
        <end position="280"/>
    </location>
</feature>
<evidence type="ECO:0000256" key="3">
    <source>
        <dbReference type="ARBA" id="ARBA00022448"/>
    </source>
</evidence>
<dbReference type="eggNOG" id="COG0628">
    <property type="taxonomic scope" value="Bacteria"/>
</dbReference>
<feature type="transmembrane region" description="Helical" evidence="9">
    <location>
        <begin position="313"/>
        <end position="331"/>
    </location>
</feature>
<dbReference type="PANTHER" id="PTHR21716:SF53">
    <property type="entry name" value="PERMEASE PERM-RELATED"/>
    <property type="match status" value="1"/>
</dbReference>
<comment type="subcellular location">
    <subcellularLocation>
        <location evidence="1">Cell membrane</location>
        <topology evidence="1">Multi-pass membrane protein</topology>
    </subcellularLocation>
</comment>
<evidence type="ECO:0000256" key="9">
    <source>
        <dbReference type="SAM" id="Phobius"/>
    </source>
</evidence>
<feature type="transmembrane region" description="Helical" evidence="9">
    <location>
        <begin position="60"/>
        <end position="79"/>
    </location>
</feature>
<dbReference type="PANTHER" id="PTHR21716">
    <property type="entry name" value="TRANSMEMBRANE PROTEIN"/>
    <property type="match status" value="1"/>
</dbReference>
<feature type="transmembrane region" description="Helical" evidence="9">
    <location>
        <begin position="187"/>
        <end position="212"/>
    </location>
</feature>
<feature type="transmembrane region" description="Helical" evidence="9">
    <location>
        <begin position="286"/>
        <end position="306"/>
    </location>
</feature>
<dbReference type="GO" id="GO:0005886">
    <property type="term" value="C:plasma membrane"/>
    <property type="evidence" value="ECO:0007669"/>
    <property type="project" value="UniProtKB-SubCell"/>
</dbReference>
<evidence type="ECO:0000313" key="10">
    <source>
        <dbReference type="EMBL" id="GAD50544.1"/>
    </source>
</evidence>
<evidence type="ECO:0000256" key="8">
    <source>
        <dbReference type="SAM" id="MobiDB-lite"/>
    </source>
</evidence>
<evidence type="ECO:0000256" key="6">
    <source>
        <dbReference type="ARBA" id="ARBA00022989"/>
    </source>
</evidence>
<reference evidence="10 11" key="1">
    <citation type="submission" date="2013-09" db="EMBL/GenBank/DDBJ databases">
        <title>Whole genome shotgun sequence of Novosphingobium tardaugens NBRC 16725.</title>
        <authorList>
            <person name="Isaki S."/>
            <person name="Hosoyama A."/>
            <person name="Tsuchikane K."/>
            <person name="Katsumata H."/>
            <person name="Ando Y."/>
            <person name="Yamazaki S."/>
            <person name="Fujita N."/>
        </authorList>
    </citation>
    <scope>NUCLEOTIDE SEQUENCE [LARGE SCALE GENOMIC DNA]</scope>
    <source>
        <strain evidence="10 11">NBRC 16725</strain>
    </source>
</reference>
<dbReference type="Proteomes" id="UP000016568">
    <property type="component" value="Unassembled WGS sequence"/>
</dbReference>
<evidence type="ECO:0000256" key="1">
    <source>
        <dbReference type="ARBA" id="ARBA00004651"/>
    </source>
</evidence>
<comment type="similarity">
    <text evidence="2">Belongs to the autoinducer-2 exporter (AI-2E) (TC 2.A.86) family.</text>
</comment>
<comment type="caution">
    <text evidence="10">The sequence shown here is derived from an EMBL/GenBank/DDBJ whole genome shotgun (WGS) entry which is preliminary data.</text>
</comment>
<dbReference type="GO" id="GO:0055085">
    <property type="term" value="P:transmembrane transport"/>
    <property type="evidence" value="ECO:0007669"/>
    <property type="project" value="TreeGrafter"/>
</dbReference>
<evidence type="ECO:0008006" key="12">
    <source>
        <dbReference type="Google" id="ProtNLM"/>
    </source>
</evidence>
<keyword evidence="6 9" id="KW-1133">Transmembrane helix</keyword>
<feature type="region of interest" description="Disordered" evidence="8">
    <location>
        <begin position="153"/>
        <end position="177"/>
    </location>
</feature>
<organism evidence="10 11">
    <name type="scientific">Caenibius tardaugens NBRC 16725</name>
    <dbReference type="NCBI Taxonomy" id="1219035"/>
    <lineage>
        <taxon>Bacteria</taxon>
        <taxon>Pseudomonadati</taxon>
        <taxon>Pseudomonadota</taxon>
        <taxon>Alphaproteobacteria</taxon>
        <taxon>Sphingomonadales</taxon>
        <taxon>Erythrobacteraceae</taxon>
        <taxon>Caenibius</taxon>
    </lineage>
</organism>
<dbReference type="EMBL" id="BASZ01000009">
    <property type="protein sequence ID" value="GAD50544.1"/>
    <property type="molecule type" value="Genomic_DNA"/>
</dbReference>
<evidence type="ECO:0000313" key="11">
    <source>
        <dbReference type="Proteomes" id="UP000016568"/>
    </source>
</evidence>
<keyword evidence="7 9" id="KW-0472">Membrane</keyword>
<feature type="transmembrane region" description="Helical" evidence="9">
    <location>
        <begin position="343"/>
        <end position="365"/>
    </location>
</feature>
<dbReference type="RefSeq" id="WP_021691362.1">
    <property type="nucleotide sequence ID" value="NZ_BASZ01000009.1"/>
</dbReference>
<evidence type="ECO:0000256" key="5">
    <source>
        <dbReference type="ARBA" id="ARBA00022692"/>
    </source>
</evidence>
<feature type="transmembrane region" description="Helical" evidence="9">
    <location>
        <begin position="34"/>
        <end position="54"/>
    </location>
</feature>
<keyword evidence="5 9" id="KW-0812">Transmembrane</keyword>
<dbReference type="AlphaFoldDB" id="U2ZYT2"/>
<sequence length="607" mass="64127">MGTQSDAEGLSKAPLTGTSKADDVKLRLSPLAEAGSTSLFHLAVGVVIIAALYFARDVLIPVTLAVVLSFVLSPIVGFLQRILIPRGPASVLSVLIALGIISSIGTVVGTQMVSLSDQMPQYVQTLQGKIDAAQNFAKSEIAVITNQLEQSAKPRLPGSSLQPQPVPHPSPANSSATESLNPLETAFGLLGSILAPFETFIIVLVVTIFILLQSREVHDKTIRLFGSSDLLRTTAALDDVGARLSRYLLSQLVVNTGFGLIIGIGTWLIGLPVPLVWGVLAGMLRFVPYIGAILGAILPMIVAAAIEPGWSSVAYVAILFAVVEPVTGYAVEPLLYGHSTGLSPLAVVVAAIFWTWIWGPIGLVLSMPLTLSMVTLGHHIPNLKFLEILLGDQPALSPAEYQYQRLLAGNLDGSIDQALTAIEDNGSLSQYYDEVILPALRLADNDIQRGAINKATAGQLASNALNFLEDLTETEMAERLVSSTASQPRSTSVVCLAGPGPLDEVATTMLCQLLAQNGIPAELHAFPAISRRAIDALELSGAHRICLISVNRPPGSPRIRAMIHRIQQKTDAAIVVGLTGHDTDDGLTPAKVLCAATFTQAISLCSA</sequence>
<evidence type="ECO:0000256" key="7">
    <source>
        <dbReference type="ARBA" id="ARBA00023136"/>
    </source>
</evidence>
<gene>
    <name evidence="10" type="ORF">NT2_09_01520</name>
</gene>
<dbReference type="InterPro" id="IPR002549">
    <property type="entry name" value="AI-2E-like"/>
</dbReference>
<keyword evidence="11" id="KW-1185">Reference proteome</keyword>
<feature type="transmembrane region" description="Helical" evidence="9">
    <location>
        <begin position="91"/>
        <end position="113"/>
    </location>
</feature>
<name>U2ZYT2_9SPHN</name>
<protein>
    <recommendedName>
        <fullName evidence="12">Transporter</fullName>
    </recommendedName>
</protein>